<proteinExistence type="predicted"/>
<reference evidence="1" key="1">
    <citation type="submission" date="2021-05" db="EMBL/GenBank/DDBJ databases">
        <title>Draft genomes of bacteria isolated from model marine particles.</title>
        <authorList>
            <person name="Datta M.S."/>
            <person name="Schwartzman J.A."/>
            <person name="Enke T.N."/>
            <person name="Saavedra J."/>
            <person name="Cermak N."/>
            <person name="Cordero O.X."/>
        </authorList>
    </citation>
    <scope>NUCLEOTIDE SEQUENCE</scope>
    <source>
        <strain evidence="1">I2M19</strain>
    </source>
</reference>
<dbReference type="EMBL" id="JAHKPD010000007">
    <property type="protein sequence ID" value="MBU2949371.1"/>
    <property type="molecule type" value="Genomic_DNA"/>
</dbReference>
<name>A0ACC5U4X3_9FLAO</name>
<gene>
    <name evidence="1" type="ORF">KO493_01530</name>
</gene>
<evidence type="ECO:0000313" key="2">
    <source>
        <dbReference type="Proteomes" id="UP001647509"/>
    </source>
</evidence>
<comment type="caution">
    <text evidence="1">The sequence shown here is derived from an EMBL/GenBank/DDBJ whole genome shotgun (WGS) entry which is preliminary data.</text>
</comment>
<keyword evidence="2" id="KW-1185">Reference proteome</keyword>
<organism evidence="1 2">
    <name type="scientific">Pseudotamlana agarivorans</name>
    <dbReference type="NCBI Taxonomy" id="481183"/>
    <lineage>
        <taxon>Bacteria</taxon>
        <taxon>Pseudomonadati</taxon>
        <taxon>Bacteroidota</taxon>
        <taxon>Flavobacteriia</taxon>
        <taxon>Flavobacteriales</taxon>
        <taxon>Flavobacteriaceae</taxon>
        <taxon>Pseudotamlana</taxon>
    </lineage>
</organism>
<dbReference type="Proteomes" id="UP001647509">
    <property type="component" value="Unassembled WGS sequence"/>
</dbReference>
<protein>
    <submittedName>
        <fullName evidence="1">Lmo0937 family membrane protein</fullName>
    </submittedName>
</protein>
<accession>A0ACC5U4X3</accession>
<sequence length="47" mass="5122">MLRTTGLIIILCLIAWAIGFFVFSVGLVIHLLLLVAVIVASKKVLEN</sequence>
<evidence type="ECO:0000313" key="1">
    <source>
        <dbReference type="EMBL" id="MBU2949371.1"/>
    </source>
</evidence>